<dbReference type="Pfam" id="PF17645">
    <property type="entry name" value="Amdase"/>
    <property type="match status" value="1"/>
</dbReference>
<gene>
    <name evidence="1" type="ORF">FHR98_003064</name>
</gene>
<sequence length="257" mass="27713">MYGWRGRIGLMVPTGNTVMEPEFARLAPEGVSVHANRVYLKEVSPEALLGMETDAARSAEQLTQCRLDVMCFGCTSGSFVGGVGYDARLIDIIENASGLPSTTTSTAVLRALRLLGISRVALATPYTDEVTEIEKRWLEDNGIEVTAWQGGGLVQTADIQECAPEVSYRRARAVDNDRAEAVFISCTGFRTIENLAKLEADLGKPVISSNQASFAECLRLMGVGQVQPGFGSLFERVFAERSDRGGETPSKQGIAAQ</sequence>
<dbReference type="Gene3D" id="3.40.50.12500">
    <property type="match status" value="1"/>
</dbReference>
<dbReference type="RefSeq" id="WP_183417578.1">
    <property type="nucleotide sequence ID" value="NZ_JACHXA010000010.1"/>
</dbReference>
<protein>
    <submittedName>
        <fullName evidence="1">Maleate isomerase</fullName>
        <ecNumber evidence="1">5.2.1.1</ecNumber>
    </submittedName>
</protein>
<comment type="caution">
    <text evidence="1">The sequence shown here is derived from an EMBL/GenBank/DDBJ whole genome shotgun (WGS) entry which is preliminary data.</text>
</comment>
<organism evidence="1 2">
    <name type="scientific">Limibacillus halophilus</name>
    <dbReference type="NCBI Taxonomy" id="1579333"/>
    <lineage>
        <taxon>Bacteria</taxon>
        <taxon>Pseudomonadati</taxon>
        <taxon>Pseudomonadota</taxon>
        <taxon>Alphaproteobacteria</taxon>
        <taxon>Rhodospirillales</taxon>
        <taxon>Rhodovibrionaceae</taxon>
        <taxon>Limibacillus</taxon>
    </lineage>
</organism>
<dbReference type="PANTHER" id="PTHR40267">
    <property type="entry name" value="BLR3294 PROTEIN"/>
    <property type="match status" value="1"/>
</dbReference>
<reference evidence="1 2" key="1">
    <citation type="submission" date="2020-08" db="EMBL/GenBank/DDBJ databases">
        <title>Genomic Encyclopedia of Type Strains, Phase III (KMG-III): the genomes of soil and plant-associated and newly described type strains.</title>
        <authorList>
            <person name="Whitman W."/>
        </authorList>
    </citation>
    <scope>NUCLEOTIDE SEQUENCE [LARGE SCALE GENOMIC DNA]</scope>
    <source>
        <strain evidence="1 2">CECT 8803</strain>
    </source>
</reference>
<proteinExistence type="predicted"/>
<dbReference type="GO" id="GO:0050076">
    <property type="term" value="F:maleate isomerase activity"/>
    <property type="evidence" value="ECO:0007669"/>
    <property type="project" value="UniProtKB-EC"/>
</dbReference>
<dbReference type="InterPro" id="IPR026286">
    <property type="entry name" value="MaiA/AMDase"/>
</dbReference>
<accession>A0A839SYR1</accession>
<dbReference type="EC" id="5.2.1.1" evidence="1"/>
<dbReference type="AlphaFoldDB" id="A0A839SYR1"/>
<dbReference type="PIRSF" id="PIRSF015736">
    <property type="entry name" value="MI"/>
    <property type="match status" value="1"/>
</dbReference>
<dbReference type="Proteomes" id="UP000581135">
    <property type="component" value="Unassembled WGS sequence"/>
</dbReference>
<keyword evidence="1" id="KW-0413">Isomerase</keyword>
<dbReference type="InterPro" id="IPR053714">
    <property type="entry name" value="Iso_Racemase_Enz_sf"/>
</dbReference>
<dbReference type="EMBL" id="JACHXA010000010">
    <property type="protein sequence ID" value="MBB3066754.1"/>
    <property type="molecule type" value="Genomic_DNA"/>
</dbReference>
<evidence type="ECO:0000313" key="1">
    <source>
        <dbReference type="EMBL" id="MBB3066754.1"/>
    </source>
</evidence>
<evidence type="ECO:0000313" key="2">
    <source>
        <dbReference type="Proteomes" id="UP000581135"/>
    </source>
</evidence>
<keyword evidence="2" id="KW-1185">Reference proteome</keyword>
<dbReference type="PANTHER" id="PTHR40267:SF1">
    <property type="entry name" value="BLR3294 PROTEIN"/>
    <property type="match status" value="1"/>
</dbReference>
<name>A0A839SYR1_9PROT</name>